<sequence length="251" mass="27005">MSAPGRLANCCRAALPHDRCHGVGGCYAGHAQKTLNASVLDRSPDKSRRGSKLTSKTDKATEESTSRPVRADAQRNIDTLLRTALAVFDSSGVDAPVREIAQKAGVGVGTIYRHFPRRSDLIVAVLRNEVDACAETGTQLAAKYSAAEALIRWVDCYVDFVTARRGLAASLSSDDPAFKALAPHFQERLRPVVQSLLDAAIASGQIRKGIKSEELLCGVGALCTPAEYPQQPDPRRMVALFIDGLRYGASR</sequence>
<feature type="region of interest" description="Disordered" evidence="5">
    <location>
        <begin position="38"/>
        <end position="71"/>
    </location>
</feature>
<dbReference type="InterPro" id="IPR049445">
    <property type="entry name" value="TetR_SbtR-like_C"/>
</dbReference>
<dbReference type="PROSITE" id="PS50977">
    <property type="entry name" value="HTH_TETR_2"/>
    <property type="match status" value="1"/>
</dbReference>
<evidence type="ECO:0000256" key="1">
    <source>
        <dbReference type="ARBA" id="ARBA00023015"/>
    </source>
</evidence>
<dbReference type="Proteomes" id="UP001144050">
    <property type="component" value="Unassembled WGS sequence"/>
</dbReference>
<protein>
    <submittedName>
        <fullName evidence="7">TetR/AcrR family transcriptional regulator</fullName>
    </submittedName>
</protein>
<dbReference type="PRINTS" id="PR00455">
    <property type="entry name" value="HTHTETR"/>
</dbReference>
<dbReference type="PANTHER" id="PTHR30055">
    <property type="entry name" value="HTH-TYPE TRANSCRIPTIONAL REGULATOR RUTR"/>
    <property type="match status" value="1"/>
</dbReference>
<evidence type="ECO:0000256" key="5">
    <source>
        <dbReference type="SAM" id="MobiDB-lite"/>
    </source>
</evidence>
<feature type="domain" description="HTH tetR-type" evidence="6">
    <location>
        <begin position="74"/>
        <end position="133"/>
    </location>
</feature>
<keyword evidence="1" id="KW-0805">Transcription regulation</keyword>
<evidence type="ECO:0000259" key="6">
    <source>
        <dbReference type="PROSITE" id="PS50977"/>
    </source>
</evidence>
<dbReference type="InterPro" id="IPR001647">
    <property type="entry name" value="HTH_TetR"/>
</dbReference>
<comment type="caution">
    <text evidence="7">The sequence shown here is derived from an EMBL/GenBank/DDBJ whole genome shotgun (WGS) entry which is preliminary data.</text>
</comment>
<dbReference type="EMBL" id="JAIVFG010000009">
    <property type="protein sequence ID" value="MDB0570657.1"/>
    <property type="molecule type" value="Genomic_DNA"/>
</dbReference>
<dbReference type="PANTHER" id="PTHR30055:SF234">
    <property type="entry name" value="HTH-TYPE TRANSCRIPTIONAL REGULATOR BETI"/>
    <property type="match status" value="1"/>
</dbReference>
<reference evidence="7" key="1">
    <citation type="submission" date="2021-09" db="EMBL/GenBank/DDBJ databases">
        <title>Genomic analysis of Ralstonia spp.</title>
        <authorList>
            <person name="Aburjaile F."/>
            <person name="Ariute J.C."/>
            <person name="Pais A.K.L."/>
            <person name="Albuquerque G.M.R."/>
            <person name="Silva A.M.F."/>
            <person name="Brenig B."/>
            <person name="Azevedo V."/>
            <person name="Matiuzzi M."/>
            <person name="Ramos R."/>
            <person name="Goes-Neto A."/>
            <person name="Soares S."/>
            <person name="Iseppon A.M.B."/>
            <person name="Souza E."/>
            <person name="Gama M."/>
        </authorList>
    </citation>
    <scope>NUCLEOTIDE SEQUENCE</scope>
    <source>
        <strain evidence="7">CCRMRs91</strain>
    </source>
</reference>
<keyword evidence="2 4" id="KW-0238">DNA-binding</keyword>
<dbReference type="InterPro" id="IPR009057">
    <property type="entry name" value="Homeodomain-like_sf"/>
</dbReference>
<dbReference type="SUPFAM" id="SSF46689">
    <property type="entry name" value="Homeodomain-like"/>
    <property type="match status" value="1"/>
</dbReference>
<dbReference type="GO" id="GO:0000976">
    <property type="term" value="F:transcription cis-regulatory region binding"/>
    <property type="evidence" value="ECO:0007669"/>
    <property type="project" value="TreeGrafter"/>
</dbReference>
<feature type="DNA-binding region" description="H-T-H motif" evidence="4">
    <location>
        <begin position="96"/>
        <end position="115"/>
    </location>
</feature>
<dbReference type="InterPro" id="IPR036271">
    <property type="entry name" value="Tet_transcr_reg_TetR-rel_C_sf"/>
</dbReference>
<gene>
    <name evidence="7" type="ORF">LBW59_07685</name>
</gene>
<dbReference type="AlphaFoldDB" id="A0AAW5ZM36"/>
<proteinExistence type="predicted"/>
<accession>A0AAW5ZM36</accession>
<evidence type="ECO:0000256" key="4">
    <source>
        <dbReference type="PROSITE-ProRule" id="PRU00335"/>
    </source>
</evidence>
<dbReference type="InterPro" id="IPR050109">
    <property type="entry name" value="HTH-type_TetR-like_transc_reg"/>
</dbReference>
<dbReference type="RefSeq" id="WP_155520760.1">
    <property type="nucleotide sequence ID" value="NZ_JAIVEU010000002.1"/>
</dbReference>
<evidence type="ECO:0000256" key="3">
    <source>
        <dbReference type="ARBA" id="ARBA00023163"/>
    </source>
</evidence>
<evidence type="ECO:0000256" key="2">
    <source>
        <dbReference type="ARBA" id="ARBA00023125"/>
    </source>
</evidence>
<dbReference type="Gene3D" id="1.10.357.10">
    <property type="entry name" value="Tetracycline Repressor, domain 2"/>
    <property type="match status" value="1"/>
</dbReference>
<dbReference type="Pfam" id="PF00440">
    <property type="entry name" value="TetR_N"/>
    <property type="match status" value="1"/>
</dbReference>
<organism evidence="7 8">
    <name type="scientific">Ralstonia solanacearum</name>
    <name type="common">Pseudomonas solanacearum</name>
    <dbReference type="NCBI Taxonomy" id="305"/>
    <lineage>
        <taxon>Bacteria</taxon>
        <taxon>Pseudomonadati</taxon>
        <taxon>Pseudomonadota</taxon>
        <taxon>Betaproteobacteria</taxon>
        <taxon>Burkholderiales</taxon>
        <taxon>Burkholderiaceae</taxon>
        <taxon>Ralstonia</taxon>
        <taxon>Ralstonia solanacearum species complex</taxon>
    </lineage>
</organism>
<evidence type="ECO:0000313" key="7">
    <source>
        <dbReference type="EMBL" id="MDB0570657.1"/>
    </source>
</evidence>
<evidence type="ECO:0000313" key="8">
    <source>
        <dbReference type="Proteomes" id="UP001144050"/>
    </source>
</evidence>
<feature type="compositionally biased region" description="Basic and acidic residues" evidence="5">
    <location>
        <begin position="55"/>
        <end position="71"/>
    </location>
</feature>
<dbReference type="Pfam" id="PF21597">
    <property type="entry name" value="TetR_C_43"/>
    <property type="match status" value="1"/>
</dbReference>
<dbReference type="GO" id="GO:0003700">
    <property type="term" value="F:DNA-binding transcription factor activity"/>
    <property type="evidence" value="ECO:0007669"/>
    <property type="project" value="TreeGrafter"/>
</dbReference>
<dbReference type="SUPFAM" id="SSF48498">
    <property type="entry name" value="Tetracyclin repressor-like, C-terminal domain"/>
    <property type="match status" value="1"/>
</dbReference>
<name>A0AAW5ZM36_RALSL</name>
<keyword evidence="3" id="KW-0804">Transcription</keyword>